<evidence type="ECO:0000259" key="12">
    <source>
        <dbReference type="Pfam" id="PF02775"/>
    </source>
</evidence>
<dbReference type="GO" id="GO:0000949">
    <property type="term" value="P:aromatic amino acid family catabolic process to alcohol via Ehrlich pathway"/>
    <property type="evidence" value="ECO:0007669"/>
    <property type="project" value="TreeGrafter"/>
</dbReference>
<dbReference type="EMBL" id="JADCNL010000009">
    <property type="protein sequence ID" value="KAG0467431.1"/>
    <property type="molecule type" value="Genomic_DNA"/>
</dbReference>
<keyword evidence="10" id="KW-0786">Thiamine pyrophosphate</keyword>
<dbReference type="Gene3D" id="3.40.50.970">
    <property type="match status" value="1"/>
</dbReference>
<dbReference type="AlphaFoldDB" id="A0A835QAY8"/>
<dbReference type="OrthoDB" id="1742661at2759"/>
<evidence type="ECO:0000256" key="5">
    <source>
        <dbReference type="ARBA" id="ARBA00011881"/>
    </source>
</evidence>
<keyword evidence="8" id="KW-0210">Decarboxylase</keyword>
<keyword evidence="11" id="KW-0456">Lyase</keyword>
<comment type="similarity">
    <text evidence="4">Belongs to the TPP enzyme family.</text>
</comment>
<dbReference type="InterPro" id="IPR029061">
    <property type="entry name" value="THDP-binding"/>
</dbReference>
<dbReference type="Proteomes" id="UP000636800">
    <property type="component" value="Unassembled WGS sequence"/>
</dbReference>
<dbReference type="GO" id="GO:0005829">
    <property type="term" value="C:cytosol"/>
    <property type="evidence" value="ECO:0007669"/>
    <property type="project" value="TreeGrafter"/>
</dbReference>
<evidence type="ECO:0000256" key="6">
    <source>
        <dbReference type="ARBA" id="ARBA00013202"/>
    </source>
</evidence>
<evidence type="ECO:0000256" key="9">
    <source>
        <dbReference type="ARBA" id="ARBA00022842"/>
    </source>
</evidence>
<dbReference type="InterPro" id="IPR012110">
    <property type="entry name" value="PDC/IPDC-like"/>
</dbReference>
<dbReference type="PANTHER" id="PTHR43452:SF6">
    <property type="entry name" value="PYRUVATE DECARBOXYLASE 2"/>
    <property type="match status" value="1"/>
</dbReference>
<accession>A0A835QAY8</accession>
<comment type="caution">
    <text evidence="13">The sequence shown here is derived from an EMBL/GenBank/DDBJ whole genome shotgun (WGS) entry which is preliminary data.</text>
</comment>
<evidence type="ECO:0000256" key="11">
    <source>
        <dbReference type="ARBA" id="ARBA00023239"/>
    </source>
</evidence>
<feature type="domain" description="Thiamine pyrophosphate enzyme TPP-binding" evidence="12">
    <location>
        <begin position="1"/>
        <end position="88"/>
    </location>
</feature>
<keyword evidence="7" id="KW-0479">Metal-binding</keyword>
<gene>
    <name evidence="13" type="ORF">HPP92_019011</name>
</gene>
<dbReference type="EC" id="4.1.1.1" evidence="6"/>
<evidence type="ECO:0000313" key="14">
    <source>
        <dbReference type="Proteomes" id="UP000636800"/>
    </source>
</evidence>
<evidence type="ECO:0000256" key="7">
    <source>
        <dbReference type="ARBA" id="ARBA00022723"/>
    </source>
</evidence>
<evidence type="ECO:0000256" key="10">
    <source>
        <dbReference type="ARBA" id="ARBA00023052"/>
    </source>
</evidence>
<reference evidence="13 14" key="1">
    <citation type="journal article" date="2020" name="Nat. Food">
        <title>A phased Vanilla planifolia genome enables genetic improvement of flavour and production.</title>
        <authorList>
            <person name="Hasing T."/>
            <person name="Tang H."/>
            <person name="Brym M."/>
            <person name="Khazi F."/>
            <person name="Huang T."/>
            <person name="Chambers A.H."/>
        </authorList>
    </citation>
    <scope>NUCLEOTIDE SEQUENCE [LARGE SCALE GENOMIC DNA]</scope>
    <source>
        <tissue evidence="13">Leaf</tissue>
    </source>
</reference>
<dbReference type="GO" id="GO:0030976">
    <property type="term" value="F:thiamine pyrophosphate binding"/>
    <property type="evidence" value="ECO:0007669"/>
    <property type="project" value="InterPro"/>
</dbReference>
<dbReference type="GO" id="GO:0046872">
    <property type="term" value="F:metal ion binding"/>
    <property type="evidence" value="ECO:0007669"/>
    <property type="project" value="UniProtKB-KW"/>
</dbReference>
<comment type="cofactor">
    <cofactor evidence="2">
        <name>a metal cation</name>
        <dbReference type="ChEBI" id="CHEBI:25213"/>
    </cofactor>
</comment>
<organism evidence="13 14">
    <name type="scientific">Vanilla planifolia</name>
    <name type="common">Vanilla</name>
    <dbReference type="NCBI Taxonomy" id="51239"/>
    <lineage>
        <taxon>Eukaryota</taxon>
        <taxon>Viridiplantae</taxon>
        <taxon>Streptophyta</taxon>
        <taxon>Embryophyta</taxon>
        <taxon>Tracheophyta</taxon>
        <taxon>Spermatophyta</taxon>
        <taxon>Magnoliopsida</taxon>
        <taxon>Liliopsida</taxon>
        <taxon>Asparagales</taxon>
        <taxon>Orchidaceae</taxon>
        <taxon>Vanilloideae</taxon>
        <taxon>Vanilleae</taxon>
        <taxon>Vanilla</taxon>
    </lineage>
</organism>
<dbReference type="InterPro" id="IPR011766">
    <property type="entry name" value="TPP_enzyme_TPP-bd"/>
</dbReference>
<comment type="catalytic activity">
    <reaction evidence="1">
        <text>a 2-oxocarboxylate + H(+) = an aldehyde + CO2</text>
        <dbReference type="Rhea" id="RHEA:11628"/>
        <dbReference type="ChEBI" id="CHEBI:15378"/>
        <dbReference type="ChEBI" id="CHEBI:16526"/>
        <dbReference type="ChEBI" id="CHEBI:17478"/>
        <dbReference type="ChEBI" id="CHEBI:35179"/>
        <dbReference type="EC" id="4.1.1.1"/>
    </reaction>
</comment>
<proteinExistence type="inferred from homology"/>
<evidence type="ECO:0000256" key="8">
    <source>
        <dbReference type="ARBA" id="ARBA00022793"/>
    </source>
</evidence>
<keyword evidence="14" id="KW-1185">Reference proteome</keyword>
<sequence>MQDVSTMIRCELNSIIFLINNGEYTTEAQIHDGPSNVIKNWNYTALVEAIHNGEGKCWTTRVKCEEELKEAIKTVMGEKKDCLSLIEVIVHKDDPSKELLGWGLRLSVANSRPPKSQ</sequence>
<dbReference type="Pfam" id="PF02775">
    <property type="entry name" value="TPP_enzyme_C"/>
    <property type="match status" value="1"/>
</dbReference>
<evidence type="ECO:0000256" key="3">
    <source>
        <dbReference type="ARBA" id="ARBA00001964"/>
    </source>
</evidence>
<protein>
    <recommendedName>
        <fullName evidence="6">pyruvate decarboxylase</fullName>
        <ecNumber evidence="6">4.1.1.1</ecNumber>
    </recommendedName>
</protein>
<dbReference type="PANTHER" id="PTHR43452">
    <property type="entry name" value="PYRUVATE DECARBOXYLASE"/>
    <property type="match status" value="1"/>
</dbReference>
<evidence type="ECO:0000256" key="2">
    <source>
        <dbReference type="ARBA" id="ARBA00001920"/>
    </source>
</evidence>
<comment type="cofactor">
    <cofactor evidence="3">
        <name>thiamine diphosphate</name>
        <dbReference type="ChEBI" id="CHEBI:58937"/>
    </cofactor>
</comment>
<name>A0A835QAY8_VANPL</name>
<dbReference type="GO" id="GO:0004737">
    <property type="term" value="F:pyruvate decarboxylase activity"/>
    <property type="evidence" value="ECO:0007669"/>
    <property type="project" value="UniProtKB-EC"/>
</dbReference>
<keyword evidence="9" id="KW-0460">Magnesium</keyword>
<comment type="subunit">
    <text evidence="5">Homotetramer.</text>
</comment>
<evidence type="ECO:0000313" key="13">
    <source>
        <dbReference type="EMBL" id="KAG0467431.1"/>
    </source>
</evidence>
<dbReference type="SUPFAM" id="SSF52518">
    <property type="entry name" value="Thiamin diphosphate-binding fold (THDP-binding)"/>
    <property type="match status" value="1"/>
</dbReference>
<evidence type="ECO:0000256" key="4">
    <source>
        <dbReference type="ARBA" id="ARBA00007812"/>
    </source>
</evidence>
<evidence type="ECO:0000256" key="1">
    <source>
        <dbReference type="ARBA" id="ARBA00001041"/>
    </source>
</evidence>